<proteinExistence type="inferred from homology"/>
<evidence type="ECO:0000256" key="2">
    <source>
        <dbReference type="ARBA" id="ARBA00023002"/>
    </source>
</evidence>
<dbReference type="AlphaFoldDB" id="A0A9D7XE04"/>
<dbReference type="PANTHER" id="PTHR42789">
    <property type="entry name" value="D-ISOMER SPECIFIC 2-HYDROXYACID DEHYDROGENASE FAMILY PROTEIN (AFU_ORTHOLOGUE AFUA_6G10090)"/>
    <property type="match status" value="1"/>
</dbReference>
<dbReference type="GO" id="GO:0016616">
    <property type="term" value="F:oxidoreductase activity, acting on the CH-OH group of donors, NAD or NADP as acceptor"/>
    <property type="evidence" value="ECO:0007669"/>
    <property type="project" value="InterPro"/>
</dbReference>
<dbReference type="SUPFAM" id="SSF52283">
    <property type="entry name" value="Formate/glycerate dehydrogenase catalytic domain-like"/>
    <property type="match status" value="1"/>
</dbReference>
<name>A0A9D7XE04_9BACT</name>
<dbReference type="PANTHER" id="PTHR42789:SF1">
    <property type="entry name" value="D-ISOMER SPECIFIC 2-HYDROXYACID DEHYDROGENASE FAMILY PROTEIN (AFU_ORTHOLOGUE AFUA_6G10090)"/>
    <property type="match status" value="1"/>
</dbReference>
<evidence type="ECO:0000256" key="4">
    <source>
        <dbReference type="RuleBase" id="RU003719"/>
    </source>
</evidence>
<organism evidence="7 8">
    <name type="scientific">Candidatus Defluviibacterium haderslevense</name>
    <dbReference type="NCBI Taxonomy" id="2981993"/>
    <lineage>
        <taxon>Bacteria</taxon>
        <taxon>Pseudomonadati</taxon>
        <taxon>Bacteroidota</taxon>
        <taxon>Saprospiria</taxon>
        <taxon>Saprospirales</taxon>
        <taxon>Saprospiraceae</taxon>
        <taxon>Candidatus Defluviibacterium</taxon>
    </lineage>
</organism>
<sequence>MSWKILVNDGMESSGISALIDAGFEVDTQKIPQDELIHKICNYEGIIVRSATKVRKDLIDACPGLMFIARGGVGLDNIDVDYAIRKGIQVINTPAASSRSVAELAMGHILTLTRRLQLSNRELKGSEQFGILKKSMASCTEVTGKTLFIVGFGRIGKELAKMAIAMNMNVIVHDPFLKEAQLSIHVGQQNINLELPLVSLEHGLSDADYVSLHSPFIGKPILDKEAFECVKKGAYIINTSRGENIDEDQLLSAIHSGKIAGAGLDVFNDEPNINPLILSNPKISVSPHIGASTQEAQERIAAELVEKIIALKGK</sequence>
<dbReference type="InterPro" id="IPR006140">
    <property type="entry name" value="D-isomer_DH_NAD-bd"/>
</dbReference>
<comment type="similarity">
    <text evidence="1 4">Belongs to the D-isomer specific 2-hydroxyacid dehydrogenase family.</text>
</comment>
<dbReference type="Pfam" id="PF00389">
    <property type="entry name" value="2-Hacid_dh"/>
    <property type="match status" value="1"/>
</dbReference>
<dbReference type="GO" id="GO:0051287">
    <property type="term" value="F:NAD binding"/>
    <property type="evidence" value="ECO:0007669"/>
    <property type="project" value="InterPro"/>
</dbReference>
<evidence type="ECO:0000256" key="3">
    <source>
        <dbReference type="ARBA" id="ARBA00023027"/>
    </source>
</evidence>
<evidence type="ECO:0000259" key="5">
    <source>
        <dbReference type="Pfam" id="PF00389"/>
    </source>
</evidence>
<keyword evidence="3" id="KW-0520">NAD</keyword>
<dbReference type="Gene3D" id="3.40.50.720">
    <property type="entry name" value="NAD(P)-binding Rossmann-like Domain"/>
    <property type="match status" value="2"/>
</dbReference>
<dbReference type="InterPro" id="IPR036291">
    <property type="entry name" value="NAD(P)-bd_dom_sf"/>
</dbReference>
<dbReference type="Proteomes" id="UP000808349">
    <property type="component" value="Unassembled WGS sequence"/>
</dbReference>
<gene>
    <name evidence="7" type="ORF">IPO85_13550</name>
</gene>
<feature type="domain" description="D-isomer specific 2-hydroxyacid dehydrogenase NAD-binding" evidence="6">
    <location>
        <begin position="106"/>
        <end position="290"/>
    </location>
</feature>
<keyword evidence="2 4" id="KW-0560">Oxidoreductase</keyword>
<dbReference type="SUPFAM" id="SSF51735">
    <property type="entry name" value="NAD(P)-binding Rossmann-fold domains"/>
    <property type="match status" value="1"/>
</dbReference>
<feature type="domain" description="D-isomer specific 2-hydroxyacid dehydrogenase catalytic" evidence="5">
    <location>
        <begin position="10"/>
        <end position="310"/>
    </location>
</feature>
<dbReference type="InterPro" id="IPR050857">
    <property type="entry name" value="D-2-hydroxyacid_DH"/>
</dbReference>
<evidence type="ECO:0000313" key="7">
    <source>
        <dbReference type="EMBL" id="MBK9718509.1"/>
    </source>
</evidence>
<evidence type="ECO:0000259" key="6">
    <source>
        <dbReference type="Pfam" id="PF02826"/>
    </source>
</evidence>
<evidence type="ECO:0000256" key="1">
    <source>
        <dbReference type="ARBA" id="ARBA00005854"/>
    </source>
</evidence>
<evidence type="ECO:0000313" key="8">
    <source>
        <dbReference type="Proteomes" id="UP000808349"/>
    </source>
</evidence>
<reference evidence="7 8" key="1">
    <citation type="submission" date="2020-10" db="EMBL/GenBank/DDBJ databases">
        <title>Connecting structure to function with the recovery of over 1000 high-quality activated sludge metagenome-assembled genomes encoding full-length rRNA genes using long-read sequencing.</title>
        <authorList>
            <person name="Singleton C.M."/>
            <person name="Petriglieri F."/>
            <person name="Kristensen J.M."/>
            <person name="Kirkegaard R.H."/>
            <person name="Michaelsen T.Y."/>
            <person name="Andersen M.H."/>
            <person name="Karst S.M."/>
            <person name="Dueholm M.S."/>
            <person name="Nielsen P.H."/>
            <person name="Albertsen M."/>
        </authorList>
    </citation>
    <scope>NUCLEOTIDE SEQUENCE [LARGE SCALE GENOMIC DNA]</scope>
    <source>
        <strain evidence="7">Ribe_18-Q3-R11-54_BAT3C.373</strain>
    </source>
</reference>
<comment type="caution">
    <text evidence="7">The sequence shown here is derived from an EMBL/GenBank/DDBJ whole genome shotgun (WGS) entry which is preliminary data.</text>
</comment>
<dbReference type="Pfam" id="PF02826">
    <property type="entry name" value="2-Hacid_dh_C"/>
    <property type="match status" value="1"/>
</dbReference>
<dbReference type="InterPro" id="IPR006139">
    <property type="entry name" value="D-isomer_2_OHA_DH_cat_dom"/>
</dbReference>
<accession>A0A9D7XE04</accession>
<dbReference type="CDD" id="cd05303">
    <property type="entry name" value="PGDH_2"/>
    <property type="match status" value="1"/>
</dbReference>
<dbReference type="EMBL" id="JADKFW010000010">
    <property type="protein sequence ID" value="MBK9718509.1"/>
    <property type="molecule type" value="Genomic_DNA"/>
</dbReference>
<protein>
    <submittedName>
        <fullName evidence="7">D-2-hydroxyacid dehydrogenase</fullName>
    </submittedName>
</protein>